<evidence type="ECO:0000313" key="8">
    <source>
        <dbReference type="Proteomes" id="UP000703661"/>
    </source>
</evidence>
<gene>
    <name evidence="7" type="ORF">BGZ80_009098</name>
</gene>
<keyword evidence="3" id="KW-0274">FAD</keyword>
<dbReference type="EMBL" id="JAAAID010000052">
    <property type="protein sequence ID" value="KAG0023539.1"/>
    <property type="molecule type" value="Genomic_DNA"/>
</dbReference>
<evidence type="ECO:0000256" key="2">
    <source>
        <dbReference type="ARBA" id="ARBA00022630"/>
    </source>
</evidence>
<dbReference type="GO" id="GO:0071949">
    <property type="term" value="F:FAD binding"/>
    <property type="evidence" value="ECO:0007669"/>
    <property type="project" value="InterPro"/>
</dbReference>
<keyword evidence="2" id="KW-0285">Flavoprotein</keyword>
<dbReference type="Pfam" id="PF01494">
    <property type="entry name" value="FAD_binding_3"/>
    <property type="match status" value="1"/>
</dbReference>
<evidence type="ECO:0000256" key="3">
    <source>
        <dbReference type="ARBA" id="ARBA00022827"/>
    </source>
</evidence>
<dbReference type="InterPro" id="IPR002938">
    <property type="entry name" value="FAD-bd"/>
</dbReference>
<dbReference type="Proteomes" id="UP000703661">
    <property type="component" value="Unassembled WGS sequence"/>
</dbReference>
<dbReference type="PANTHER" id="PTHR47356">
    <property type="entry name" value="FAD-DEPENDENT MONOOXYGENASE ASQG-RELATED"/>
    <property type="match status" value="1"/>
</dbReference>
<comment type="caution">
    <text evidence="7">The sequence shown here is derived from an EMBL/GenBank/DDBJ whole genome shotgun (WGS) entry which is preliminary data.</text>
</comment>
<sequence length="461" mass="51242">MNVHSPSSSKPKVLIVGAGLGGLTLAILLERAGLDYQIYEKSTTLKTPGGATALSPHILQAMEQLGLLEDLKKISKPTHGYEVFKEETDGQSLEAAGEFDISIQKSFTGYQTVVMQGSELHNLLLSRVPNHKIKYGKRVLSMSQETNNGVLIRTSDGATHQGDILIGCDGVYSAVRQSLYKSLAKEGVLPSSDAEDLKVSHMSFLGVTNPIDPAIAPCITDELGHCYVVIGKNKLQTWRCFTVPGNRICWRVDAQLQSSDFDKSDAFRNSVWDFEAINHMDESWRAFKIPLGPDGGYLTIGDLINYTPKEQISKTVLEEKLFTTWYNRRTVLLGDGTTNAMLDAVILANELYEIAEDATTENIQNAFKEYYKERYHHAKTDFEFSQRIAKITAGQTKTDIIVRKAVYTYMMTSFKPKSDPKLMCYRPQASFLPKIENRGSGGLDPQKESKRYQRATAGAAV</sequence>
<dbReference type="InterPro" id="IPR036188">
    <property type="entry name" value="FAD/NAD-bd_sf"/>
</dbReference>
<dbReference type="GO" id="GO:0004497">
    <property type="term" value="F:monooxygenase activity"/>
    <property type="evidence" value="ECO:0007669"/>
    <property type="project" value="InterPro"/>
</dbReference>
<dbReference type="PRINTS" id="PR00420">
    <property type="entry name" value="RNGMNOXGNASE"/>
</dbReference>
<proteinExistence type="inferred from homology"/>
<evidence type="ECO:0000313" key="7">
    <source>
        <dbReference type="EMBL" id="KAG0023539.1"/>
    </source>
</evidence>
<dbReference type="PANTHER" id="PTHR47356:SF2">
    <property type="entry name" value="FAD-BINDING DOMAIN-CONTAINING PROTEIN-RELATED"/>
    <property type="match status" value="1"/>
</dbReference>
<comment type="similarity">
    <text evidence="1">Belongs to the paxM FAD-dependent monooxygenase family.</text>
</comment>
<feature type="region of interest" description="Disordered" evidence="5">
    <location>
        <begin position="435"/>
        <end position="461"/>
    </location>
</feature>
<evidence type="ECO:0000256" key="4">
    <source>
        <dbReference type="ARBA" id="ARBA00023002"/>
    </source>
</evidence>
<dbReference type="InterPro" id="IPR050562">
    <property type="entry name" value="FAD_mOase_fung"/>
</dbReference>
<dbReference type="AlphaFoldDB" id="A0A9P6N4S2"/>
<accession>A0A9P6N4S2</accession>
<evidence type="ECO:0000256" key="1">
    <source>
        <dbReference type="ARBA" id="ARBA00007992"/>
    </source>
</evidence>
<feature type="domain" description="FAD-binding" evidence="6">
    <location>
        <begin position="12"/>
        <end position="182"/>
    </location>
</feature>
<evidence type="ECO:0000256" key="5">
    <source>
        <dbReference type="SAM" id="MobiDB-lite"/>
    </source>
</evidence>
<reference evidence="7" key="1">
    <citation type="journal article" date="2020" name="Fungal Divers.">
        <title>Resolving the Mortierellaceae phylogeny through synthesis of multi-gene phylogenetics and phylogenomics.</title>
        <authorList>
            <person name="Vandepol N."/>
            <person name="Liber J."/>
            <person name="Desiro A."/>
            <person name="Na H."/>
            <person name="Kennedy M."/>
            <person name="Barry K."/>
            <person name="Grigoriev I.V."/>
            <person name="Miller A.N."/>
            <person name="O'Donnell K."/>
            <person name="Stajich J.E."/>
            <person name="Bonito G."/>
        </authorList>
    </citation>
    <scope>NUCLEOTIDE SEQUENCE</scope>
    <source>
        <strain evidence="7">NRRL 2769</strain>
    </source>
</reference>
<name>A0A9P6N4S2_9FUNG</name>
<evidence type="ECO:0000259" key="6">
    <source>
        <dbReference type="Pfam" id="PF01494"/>
    </source>
</evidence>
<keyword evidence="8" id="KW-1185">Reference proteome</keyword>
<dbReference type="SUPFAM" id="SSF51905">
    <property type="entry name" value="FAD/NAD(P)-binding domain"/>
    <property type="match status" value="1"/>
</dbReference>
<keyword evidence="4" id="KW-0560">Oxidoreductase</keyword>
<protein>
    <recommendedName>
        <fullName evidence="6">FAD-binding domain-containing protein</fullName>
    </recommendedName>
</protein>
<dbReference type="Gene3D" id="3.50.50.60">
    <property type="entry name" value="FAD/NAD(P)-binding domain"/>
    <property type="match status" value="1"/>
</dbReference>
<organism evidence="7 8">
    <name type="scientific">Entomortierella chlamydospora</name>
    <dbReference type="NCBI Taxonomy" id="101097"/>
    <lineage>
        <taxon>Eukaryota</taxon>
        <taxon>Fungi</taxon>
        <taxon>Fungi incertae sedis</taxon>
        <taxon>Mucoromycota</taxon>
        <taxon>Mortierellomycotina</taxon>
        <taxon>Mortierellomycetes</taxon>
        <taxon>Mortierellales</taxon>
        <taxon>Mortierellaceae</taxon>
        <taxon>Entomortierella</taxon>
    </lineage>
</organism>